<dbReference type="Pfam" id="PF01032">
    <property type="entry name" value="FecCD"/>
    <property type="match status" value="1"/>
</dbReference>
<feature type="transmembrane region" description="Helical" evidence="8">
    <location>
        <begin position="317"/>
        <end position="337"/>
    </location>
</feature>
<evidence type="ECO:0000313" key="9">
    <source>
        <dbReference type="EMBL" id="OON42060.1"/>
    </source>
</evidence>
<dbReference type="AlphaFoldDB" id="A0A1S8YSK7"/>
<evidence type="ECO:0000256" key="7">
    <source>
        <dbReference type="ARBA" id="ARBA00023136"/>
    </source>
</evidence>
<accession>A0A1S8YSK7</accession>
<feature type="transmembrane region" description="Helical" evidence="8">
    <location>
        <begin position="287"/>
        <end position="305"/>
    </location>
</feature>
<comment type="subcellular location">
    <subcellularLocation>
        <location evidence="1">Cell membrane</location>
        <topology evidence="1">Multi-pass membrane protein</topology>
    </subcellularLocation>
</comment>
<dbReference type="PANTHER" id="PTHR30472:SF67">
    <property type="entry name" value="PERMEASE OF ABC TRANSPORTER-RELATED"/>
    <property type="match status" value="1"/>
</dbReference>
<dbReference type="OrthoDB" id="9055647at2"/>
<keyword evidence="5 8" id="KW-0812">Transmembrane</keyword>
<dbReference type="STRING" id="1926881.BTJ39_02590"/>
<gene>
    <name evidence="9" type="ORF">BTJ39_02590</name>
</gene>
<protein>
    <submittedName>
        <fullName evidence="9">ABC transporter permease</fullName>
    </submittedName>
</protein>
<evidence type="ECO:0000256" key="1">
    <source>
        <dbReference type="ARBA" id="ARBA00004651"/>
    </source>
</evidence>
<dbReference type="InterPro" id="IPR000522">
    <property type="entry name" value="ABC_transptr_permease_BtuC"/>
</dbReference>
<dbReference type="CDD" id="cd06550">
    <property type="entry name" value="TM_ABC_iron-siderophores_like"/>
    <property type="match status" value="1"/>
</dbReference>
<keyword evidence="4" id="KW-1003">Cell membrane</keyword>
<evidence type="ECO:0000256" key="8">
    <source>
        <dbReference type="SAM" id="Phobius"/>
    </source>
</evidence>
<organism evidence="9 10">
    <name type="scientific">Izhakiella australiensis</name>
    <dbReference type="NCBI Taxonomy" id="1926881"/>
    <lineage>
        <taxon>Bacteria</taxon>
        <taxon>Pseudomonadati</taxon>
        <taxon>Pseudomonadota</taxon>
        <taxon>Gammaproteobacteria</taxon>
        <taxon>Enterobacterales</taxon>
        <taxon>Erwiniaceae</taxon>
        <taxon>Izhakiella</taxon>
    </lineage>
</organism>
<dbReference type="Gene3D" id="1.10.3470.10">
    <property type="entry name" value="ABC transporter involved in vitamin B12 uptake, BtuC"/>
    <property type="match status" value="1"/>
</dbReference>
<evidence type="ECO:0000256" key="6">
    <source>
        <dbReference type="ARBA" id="ARBA00022989"/>
    </source>
</evidence>
<dbReference type="GO" id="GO:0005886">
    <property type="term" value="C:plasma membrane"/>
    <property type="evidence" value="ECO:0007669"/>
    <property type="project" value="UniProtKB-SubCell"/>
</dbReference>
<dbReference type="GO" id="GO:0033214">
    <property type="term" value="P:siderophore-iron import into cell"/>
    <property type="evidence" value="ECO:0007669"/>
    <property type="project" value="TreeGrafter"/>
</dbReference>
<feature type="transmembrane region" description="Helical" evidence="8">
    <location>
        <begin position="12"/>
        <end position="31"/>
    </location>
</feature>
<name>A0A1S8YSK7_9GAMM</name>
<comment type="caution">
    <text evidence="9">The sequence shown here is derived from an EMBL/GenBank/DDBJ whole genome shotgun (WGS) entry which is preliminary data.</text>
</comment>
<dbReference type="GO" id="GO:0022857">
    <property type="term" value="F:transmembrane transporter activity"/>
    <property type="evidence" value="ECO:0007669"/>
    <property type="project" value="InterPro"/>
</dbReference>
<dbReference type="RefSeq" id="WP_078001089.1">
    <property type="nucleotide sequence ID" value="NZ_MRUL01000001.1"/>
</dbReference>
<feature type="transmembrane region" description="Helical" evidence="8">
    <location>
        <begin position="201"/>
        <end position="223"/>
    </location>
</feature>
<dbReference type="Proteomes" id="UP000190667">
    <property type="component" value="Unassembled WGS sequence"/>
</dbReference>
<feature type="transmembrane region" description="Helical" evidence="8">
    <location>
        <begin position="114"/>
        <end position="147"/>
    </location>
</feature>
<dbReference type="SUPFAM" id="SSF81345">
    <property type="entry name" value="ABC transporter involved in vitamin B12 uptake, BtuC"/>
    <property type="match status" value="1"/>
</dbReference>
<keyword evidence="7 8" id="KW-0472">Membrane</keyword>
<sequence length="343" mass="35321">MKGAVTHSGNGWPIVLPGLLGLPLMMVLAAANGDMPVPFAHAAMALANGLGLADYRLPPVEEGIVWQYRMSRALMAACSGGGLALCGLVLQALLRNALAEPYLLGISAGASTGAVLVMLVGIGGGLLSVSAGAFIGACGAFALIMLLARGMRDGAARIILAGIAGTQLFNALTACVVSISANAEQSRSVMFWLLGSLSGVRWPDALLALAVTLSGLLIALSFARSLDTLTFGEDISATLGTRVQFVRIGLLLLTALQTAVIVSIIGAVGFVGLVIPHVTRMFSGPSHLVSIPVCFIIGAHFMMLADLLSRTLITHQVIPIGVVTALVGAPVFCLILYRSRGKK</sequence>
<evidence type="ECO:0000313" key="10">
    <source>
        <dbReference type="Proteomes" id="UP000190667"/>
    </source>
</evidence>
<keyword evidence="6 8" id="KW-1133">Transmembrane helix</keyword>
<feature type="transmembrane region" description="Helical" evidence="8">
    <location>
        <begin position="250"/>
        <end position="275"/>
    </location>
</feature>
<keyword evidence="3" id="KW-0813">Transport</keyword>
<evidence type="ECO:0000256" key="2">
    <source>
        <dbReference type="ARBA" id="ARBA00007935"/>
    </source>
</evidence>
<dbReference type="PANTHER" id="PTHR30472">
    <property type="entry name" value="FERRIC ENTEROBACTIN TRANSPORT SYSTEM PERMEASE PROTEIN"/>
    <property type="match status" value="1"/>
</dbReference>
<dbReference type="EMBL" id="MRUL01000001">
    <property type="protein sequence ID" value="OON42060.1"/>
    <property type="molecule type" value="Genomic_DNA"/>
</dbReference>
<evidence type="ECO:0000256" key="3">
    <source>
        <dbReference type="ARBA" id="ARBA00022448"/>
    </source>
</evidence>
<comment type="similarity">
    <text evidence="2">Belongs to the binding-protein-dependent transport system permease family. FecCD subfamily.</text>
</comment>
<reference evidence="9 10" key="1">
    <citation type="submission" date="2016-12" db="EMBL/GenBank/DDBJ databases">
        <title>Izhakiella australiana sp. nov. of genus Izhakiella isolated from Australian desert.</title>
        <authorList>
            <person name="Ji M."/>
        </authorList>
    </citation>
    <scope>NUCLEOTIDE SEQUENCE [LARGE SCALE GENOMIC DNA]</scope>
    <source>
        <strain evidence="9 10">D4N98</strain>
    </source>
</reference>
<dbReference type="InterPro" id="IPR037294">
    <property type="entry name" value="ABC_BtuC-like"/>
</dbReference>
<evidence type="ECO:0000256" key="5">
    <source>
        <dbReference type="ARBA" id="ARBA00022692"/>
    </source>
</evidence>
<evidence type="ECO:0000256" key="4">
    <source>
        <dbReference type="ARBA" id="ARBA00022475"/>
    </source>
</evidence>
<keyword evidence="10" id="KW-1185">Reference proteome</keyword>
<feature type="transmembrane region" description="Helical" evidence="8">
    <location>
        <begin position="73"/>
        <end position="94"/>
    </location>
</feature>
<feature type="transmembrane region" description="Helical" evidence="8">
    <location>
        <begin position="159"/>
        <end position="181"/>
    </location>
</feature>
<proteinExistence type="inferred from homology"/>